<dbReference type="CDD" id="cd06170">
    <property type="entry name" value="LuxR_C_like"/>
    <property type="match status" value="1"/>
</dbReference>
<keyword evidence="1" id="KW-0805">Transcription regulation</keyword>
<dbReference type="PROSITE" id="PS50043">
    <property type="entry name" value="HTH_LUXR_2"/>
    <property type="match status" value="1"/>
</dbReference>
<protein>
    <recommendedName>
        <fullName evidence="4">HTH luxR-type domain-containing protein</fullName>
    </recommendedName>
</protein>
<dbReference type="PANTHER" id="PTHR44688:SF16">
    <property type="entry name" value="DNA-BINDING TRANSCRIPTIONAL ACTIVATOR DEVR_DOSR"/>
    <property type="match status" value="1"/>
</dbReference>
<feature type="domain" description="HTH luxR-type" evidence="4">
    <location>
        <begin position="6"/>
        <end position="71"/>
    </location>
</feature>
<dbReference type="RefSeq" id="WP_046428508.1">
    <property type="nucleotide sequence ID" value="NZ_LBDA02000040.1"/>
</dbReference>
<dbReference type="GO" id="GO:0003677">
    <property type="term" value="F:DNA binding"/>
    <property type="evidence" value="ECO:0007669"/>
    <property type="project" value="UniProtKB-KW"/>
</dbReference>
<dbReference type="SMART" id="SM00421">
    <property type="entry name" value="HTH_LUXR"/>
    <property type="match status" value="1"/>
</dbReference>
<reference evidence="5" key="1">
    <citation type="submission" date="2016-10" db="EMBL/GenBank/DDBJ databases">
        <title>Genome sequence of Streptomyces malaysiense MUSC 136.</title>
        <authorList>
            <person name="Lee L.-H."/>
            <person name="Ser H.-L."/>
        </authorList>
    </citation>
    <scope>NUCLEOTIDE SEQUENCE [LARGE SCALE GENOMIC DNA]</scope>
    <source>
        <strain evidence="5">MUSC 136</strain>
    </source>
</reference>
<organism evidence="5 6">
    <name type="scientific">Streptomyces malaysiense</name>
    <dbReference type="NCBI Taxonomy" id="1428626"/>
    <lineage>
        <taxon>Bacteria</taxon>
        <taxon>Bacillati</taxon>
        <taxon>Actinomycetota</taxon>
        <taxon>Actinomycetes</taxon>
        <taxon>Kitasatosporales</taxon>
        <taxon>Streptomycetaceae</taxon>
        <taxon>Streptomyces</taxon>
    </lineage>
</organism>
<keyword evidence="3" id="KW-0804">Transcription</keyword>
<proteinExistence type="predicted"/>
<dbReference type="SUPFAM" id="SSF46894">
    <property type="entry name" value="C-terminal effector domain of the bipartite response regulators"/>
    <property type="match status" value="1"/>
</dbReference>
<name>A0A1J4PYR1_9ACTN</name>
<evidence type="ECO:0000259" key="4">
    <source>
        <dbReference type="PROSITE" id="PS50043"/>
    </source>
</evidence>
<dbReference type="Proteomes" id="UP000034838">
    <property type="component" value="Unassembled WGS sequence"/>
</dbReference>
<keyword evidence="6" id="KW-1185">Reference proteome</keyword>
<accession>A0A1J4PYR1</accession>
<keyword evidence="2" id="KW-0238">DNA-binding</keyword>
<evidence type="ECO:0000256" key="3">
    <source>
        <dbReference type="ARBA" id="ARBA00023163"/>
    </source>
</evidence>
<dbReference type="InterPro" id="IPR000792">
    <property type="entry name" value="Tscrpt_reg_LuxR_C"/>
</dbReference>
<evidence type="ECO:0000256" key="2">
    <source>
        <dbReference type="ARBA" id="ARBA00023125"/>
    </source>
</evidence>
<dbReference type="GO" id="GO:0006355">
    <property type="term" value="P:regulation of DNA-templated transcription"/>
    <property type="evidence" value="ECO:0007669"/>
    <property type="project" value="InterPro"/>
</dbReference>
<dbReference type="OrthoDB" id="4294555at2"/>
<evidence type="ECO:0000313" key="5">
    <source>
        <dbReference type="EMBL" id="OIK26069.1"/>
    </source>
</evidence>
<dbReference type="PRINTS" id="PR00038">
    <property type="entry name" value="HTHLUXR"/>
</dbReference>
<dbReference type="PANTHER" id="PTHR44688">
    <property type="entry name" value="DNA-BINDING TRANSCRIPTIONAL ACTIVATOR DEVR_DOSR"/>
    <property type="match status" value="1"/>
</dbReference>
<evidence type="ECO:0000313" key="6">
    <source>
        <dbReference type="Proteomes" id="UP000034838"/>
    </source>
</evidence>
<dbReference type="AlphaFoldDB" id="A0A1J4PYR1"/>
<comment type="caution">
    <text evidence="5">The sequence shown here is derived from an EMBL/GenBank/DDBJ whole genome shotgun (WGS) entry which is preliminary data.</text>
</comment>
<sequence length="85" mass="9205">MSAHAGTVPSPDFSPREREVLASLCDGETYPSIARRLGISRHTVDTYVRRLRSKTGAVSRSQLVVAAVRCGVFDVHAPDAPADRN</sequence>
<evidence type="ECO:0000256" key="1">
    <source>
        <dbReference type="ARBA" id="ARBA00023015"/>
    </source>
</evidence>
<dbReference type="Pfam" id="PF00196">
    <property type="entry name" value="GerE"/>
    <property type="match status" value="1"/>
</dbReference>
<dbReference type="PROSITE" id="PS00622">
    <property type="entry name" value="HTH_LUXR_1"/>
    <property type="match status" value="1"/>
</dbReference>
<dbReference type="EMBL" id="LBDA02000040">
    <property type="protein sequence ID" value="OIK26069.1"/>
    <property type="molecule type" value="Genomic_DNA"/>
</dbReference>
<dbReference type="Gene3D" id="1.10.10.10">
    <property type="entry name" value="Winged helix-like DNA-binding domain superfamily/Winged helix DNA-binding domain"/>
    <property type="match status" value="1"/>
</dbReference>
<gene>
    <name evidence="5" type="ORF">VT52_018555</name>
</gene>
<dbReference type="InterPro" id="IPR036388">
    <property type="entry name" value="WH-like_DNA-bd_sf"/>
</dbReference>
<dbReference type="InterPro" id="IPR016032">
    <property type="entry name" value="Sig_transdc_resp-reg_C-effctor"/>
</dbReference>